<evidence type="ECO:0000313" key="3">
    <source>
        <dbReference type="Proteomes" id="UP000198287"/>
    </source>
</evidence>
<keyword evidence="1" id="KW-1133">Transmembrane helix</keyword>
<keyword evidence="3" id="KW-1185">Reference proteome</keyword>
<organism evidence="2 3">
    <name type="scientific">Folsomia candida</name>
    <name type="common">Springtail</name>
    <dbReference type="NCBI Taxonomy" id="158441"/>
    <lineage>
        <taxon>Eukaryota</taxon>
        <taxon>Metazoa</taxon>
        <taxon>Ecdysozoa</taxon>
        <taxon>Arthropoda</taxon>
        <taxon>Hexapoda</taxon>
        <taxon>Collembola</taxon>
        <taxon>Entomobryomorpha</taxon>
        <taxon>Isotomoidea</taxon>
        <taxon>Isotomidae</taxon>
        <taxon>Proisotominae</taxon>
        <taxon>Folsomia</taxon>
    </lineage>
</organism>
<feature type="transmembrane region" description="Helical" evidence="1">
    <location>
        <begin position="475"/>
        <end position="493"/>
    </location>
</feature>
<protein>
    <submittedName>
        <fullName evidence="2">Uncharacterized protein</fullName>
    </submittedName>
</protein>
<sequence>MEWIPGLGTLANPELGRGGYSTTRFQWMRGEGGRRRYHVRPLPPLPPPGDTHPINQPCLRQWDAATENLPQISIQDYRIDHDKIKSMRLPSDDPETGWVLGLPRSWKPQSCRDVKNGRPNFWGHFDYSPTSMKCKEDEAKTSKKGYPFLGISSLSSSNRDNNSNNKSELTDKTVTNAMIMDHEGFQRGYRVPPSAVFDFHYDSFPEDCEIVDEYKYEKDFAPPISPSVTDSETPLGVLDEVNNNVQRHHGLCKLINQLLMYCDQKLSYLRDCPPWHRVQIGVPALRIIQAIYTLCYLTGVRNHCLQNERPFCTFQKSTNWRNLIPFLAIYFGIALPAIPLLPTPSSLHWYRTFRSFNAVLFIIQTMAMAQISTAVYMQNPPGTQRLIYEYQFGLIFTSLFLIVYFKVKYDRQVENMPYWNVFTGCRVNKPYYWTSTYYGDNDTRGYLVYSSMIRQFHDIFSQARMNDRVWMRNHALLDFFILGYYLVSGALLTTLCQMSPWLKDVVGFFVFNFALGIGMSVFQLYWMHHIFCKQSFNMYHWGDIFMRKGRVEDLGESEGGEHLIIWITISISWHLEFHGYSGIAPLVPGNEPILKSAKVLKGRDD</sequence>
<reference evidence="2 3" key="1">
    <citation type="submission" date="2015-12" db="EMBL/GenBank/DDBJ databases">
        <title>The genome of Folsomia candida.</title>
        <authorList>
            <person name="Faddeeva A."/>
            <person name="Derks M.F."/>
            <person name="Anvar Y."/>
            <person name="Smit S."/>
            <person name="Van Straalen N."/>
            <person name="Roelofs D."/>
        </authorList>
    </citation>
    <scope>NUCLEOTIDE SEQUENCE [LARGE SCALE GENOMIC DNA]</scope>
    <source>
        <strain evidence="2 3">VU population</strain>
        <tissue evidence="2">Whole body</tissue>
    </source>
</reference>
<dbReference type="AlphaFoldDB" id="A0A226EHK3"/>
<dbReference type="EMBL" id="LNIX01000003">
    <property type="protein sequence ID" value="OXA56708.1"/>
    <property type="molecule type" value="Genomic_DNA"/>
</dbReference>
<comment type="caution">
    <text evidence="2">The sequence shown here is derived from an EMBL/GenBank/DDBJ whole genome shotgun (WGS) entry which is preliminary data.</text>
</comment>
<evidence type="ECO:0000313" key="2">
    <source>
        <dbReference type="EMBL" id="OXA56708.1"/>
    </source>
</evidence>
<evidence type="ECO:0000256" key="1">
    <source>
        <dbReference type="SAM" id="Phobius"/>
    </source>
</evidence>
<gene>
    <name evidence="2" type="ORF">Fcan01_07893</name>
</gene>
<feature type="transmembrane region" description="Helical" evidence="1">
    <location>
        <begin position="390"/>
        <end position="407"/>
    </location>
</feature>
<keyword evidence="1" id="KW-0812">Transmembrane</keyword>
<keyword evidence="1" id="KW-0472">Membrane</keyword>
<proteinExistence type="predicted"/>
<feature type="transmembrane region" description="Helical" evidence="1">
    <location>
        <begin position="505"/>
        <end position="526"/>
    </location>
</feature>
<name>A0A226EHK3_FOLCA</name>
<feature type="transmembrane region" description="Helical" evidence="1">
    <location>
        <begin position="323"/>
        <end position="343"/>
    </location>
</feature>
<feature type="transmembrane region" description="Helical" evidence="1">
    <location>
        <begin position="355"/>
        <end position="378"/>
    </location>
</feature>
<accession>A0A226EHK3</accession>
<dbReference type="Proteomes" id="UP000198287">
    <property type="component" value="Unassembled WGS sequence"/>
</dbReference>